<dbReference type="HOGENOM" id="CLU_087908_1_0_6"/>
<protein>
    <submittedName>
        <fullName evidence="1">Protein of avirulence locus involved in temperature-dependent protein secretion</fullName>
    </submittedName>
</protein>
<accession>H8GNM7</accession>
<evidence type="ECO:0000313" key="1">
    <source>
        <dbReference type="EMBL" id="EIC30783.1"/>
    </source>
</evidence>
<dbReference type="PIRSF" id="PIRSF029288">
    <property type="entry name" value="SciE_ImpE"/>
    <property type="match status" value="1"/>
</dbReference>
<proteinExistence type="predicted"/>
<dbReference type="RefSeq" id="WP_005373617.1">
    <property type="nucleotide sequence ID" value="NZ_CM001475.1"/>
</dbReference>
<gene>
    <name evidence="1" type="ORF">Metal_3105</name>
</gene>
<dbReference type="eggNOG" id="COG4455">
    <property type="taxonomic scope" value="Bacteria"/>
</dbReference>
<name>H8GNM7_METAL</name>
<evidence type="ECO:0000313" key="2">
    <source>
        <dbReference type="Proteomes" id="UP000005090"/>
    </source>
</evidence>
<reference evidence="1 2" key="1">
    <citation type="journal article" date="2013" name="Genome Announc.">
        <title>Genome Sequence of the Obligate Gammaproteobacterial Methanotroph Methylomicrobium album Strain BG8.</title>
        <authorList>
            <person name="Kits K.D."/>
            <person name="Kalyuzhnaya M.G."/>
            <person name="Klotz M.G."/>
            <person name="Jetten M.S."/>
            <person name="Op den Camp H.J."/>
            <person name="Vuilleumier S."/>
            <person name="Bringel F."/>
            <person name="Dispirito A.A."/>
            <person name="Murrell J.C."/>
            <person name="Bruce D."/>
            <person name="Cheng J.F."/>
            <person name="Copeland A."/>
            <person name="Goodwin L."/>
            <person name="Hauser L."/>
            <person name="Lajus A."/>
            <person name="Land M.L."/>
            <person name="Lapidus A."/>
            <person name="Lucas S."/>
            <person name="Medigue C."/>
            <person name="Pitluck S."/>
            <person name="Woyke T."/>
            <person name="Zeytun A."/>
            <person name="Stein L.Y."/>
        </authorList>
    </citation>
    <scope>NUCLEOTIDE SEQUENCE [LARGE SCALE GENOMIC DNA]</scope>
    <source>
        <strain evidence="1 2">BG8</strain>
    </source>
</reference>
<dbReference type="InterPro" id="IPR011990">
    <property type="entry name" value="TPR-like_helical_dom_sf"/>
</dbReference>
<dbReference type="InterPro" id="IPR009211">
    <property type="entry name" value="TagJ"/>
</dbReference>
<dbReference type="Proteomes" id="UP000005090">
    <property type="component" value="Chromosome"/>
</dbReference>
<dbReference type="STRING" id="686340.Metal_3105"/>
<dbReference type="Pfam" id="PF07024">
    <property type="entry name" value="ImpE"/>
    <property type="match status" value="1"/>
</dbReference>
<dbReference type="AlphaFoldDB" id="H8GNM7"/>
<dbReference type="EMBL" id="CM001475">
    <property type="protein sequence ID" value="EIC30783.1"/>
    <property type="molecule type" value="Genomic_DNA"/>
</dbReference>
<organism evidence="1 2">
    <name type="scientific">Methylomicrobium album BG8</name>
    <dbReference type="NCBI Taxonomy" id="686340"/>
    <lineage>
        <taxon>Bacteria</taxon>
        <taxon>Pseudomonadati</taxon>
        <taxon>Pseudomonadota</taxon>
        <taxon>Gammaproteobacteria</taxon>
        <taxon>Methylococcales</taxon>
        <taxon>Methylococcaceae</taxon>
        <taxon>Methylomicrobium</taxon>
    </lineage>
</organism>
<dbReference type="Gene3D" id="1.25.40.10">
    <property type="entry name" value="Tetratricopeptide repeat domain"/>
    <property type="match status" value="1"/>
</dbReference>
<dbReference type="SUPFAM" id="SSF144059">
    <property type="entry name" value="ImpE-like"/>
    <property type="match status" value="1"/>
</dbReference>
<sequence length="265" mass="29862">MSAESSLQMGDLDESLKQLQDQVRKDSANPKHRVFLFQLLAVLGNWERALAQLNVAGELSAENFPMVQTYRETIRCELLREKVFKAHTMPIMFGEPQQWQALLLESLKLLNAGNYEAALQVRDQAYEQAPTVTGTVNNEPFDWLADTDTRLGPVLELIVNGKYYWVPSTAVRKLAIEVPVDLRDLVWLPAQVTWVNGGGAACFIPTRYPGSETSADSAIRLARKTEWLEPYPGHAFGIGQKVLATNDRDYALFEIRELVFNHPDS</sequence>
<keyword evidence="2" id="KW-1185">Reference proteome</keyword>